<evidence type="ECO:0000313" key="2">
    <source>
        <dbReference type="Proteomes" id="UP000821865"/>
    </source>
</evidence>
<evidence type="ECO:0000313" key="1">
    <source>
        <dbReference type="EMBL" id="KAH7959127.1"/>
    </source>
</evidence>
<dbReference type="EMBL" id="CM023472">
    <property type="protein sequence ID" value="KAH7959127.1"/>
    <property type="molecule type" value="Genomic_DNA"/>
</dbReference>
<dbReference type="Proteomes" id="UP000821865">
    <property type="component" value="Chromosome 3"/>
</dbReference>
<proteinExistence type="predicted"/>
<reference evidence="1" key="1">
    <citation type="submission" date="2020-05" db="EMBL/GenBank/DDBJ databases">
        <title>Large-scale comparative analyses of tick genomes elucidate their genetic diversity and vector capacities.</title>
        <authorList>
            <person name="Jia N."/>
            <person name="Wang J."/>
            <person name="Shi W."/>
            <person name="Du L."/>
            <person name="Sun Y."/>
            <person name="Zhan W."/>
            <person name="Jiang J."/>
            <person name="Wang Q."/>
            <person name="Zhang B."/>
            <person name="Ji P."/>
            <person name="Sakyi L.B."/>
            <person name="Cui X."/>
            <person name="Yuan T."/>
            <person name="Jiang B."/>
            <person name="Yang W."/>
            <person name="Lam T.T.-Y."/>
            <person name="Chang Q."/>
            <person name="Ding S."/>
            <person name="Wang X."/>
            <person name="Zhu J."/>
            <person name="Ruan X."/>
            <person name="Zhao L."/>
            <person name="Wei J."/>
            <person name="Que T."/>
            <person name="Du C."/>
            <person name="Cheng J."/>
            <person name="Dai P."/>
            <person name="Han X."/>
            <person name="Huang E."/>
            <person name="Gao Y."/>
            <person name="Liu J."/>
            <person name="Shao H."/>
            <person name="Ye R."/>
            <person name="Li L."/>
            <person name="Wei W."/>
            <person name="Wang X."/>
            <person name="Wang C."/>
            <person name="Yang T."/>
            <person name="Huo Q."/>
            <person name="Li W."/>
            <person name="Guo W."/>
            <person name="Chen H."/>
            <person name="Zhou L."/>
            <person name="Ni X."/>
            <person name="Tian J."/>
            <person name="Zhou Y."/>
            <person name="Sheng Y."/>
            <person name="Liu T."/>
            <person name="Pan Y."/>
            <person name="Xia L."/>
            <person name="Li J."/>
            <person name="Zhao F."/>
            <person name="Cao W."/>
        </authorList>
    </citation>
    <scope>NUCLEOTIDE SEQUENCE</scope>
    <source>
        <strain evidence="1">Dsil-2018</strain>
    </source>
</reference>
<keyword evidence="2" id="KW-1185">Reference proteome</keyword>
<organism evidence="1 2">
    <name type="scientific">Dermacentor silvarum</name>
    <name type="common">Tick</name>
    <dbReference type="NCBI Taxonomy" id="543639"/>
    <lineage>
        <taxon>Eukaryota</taxon>
        <taxon>Metazoa</taxon>
        <taxon>Ecdysozoa</taxon>
        <taxon>Arthropoda</taxon>
        <taxon>Chelicerata</taxon>
        <taxon>Arachnida</taxon>
        <taxon>Acari</taxon>
        <taxon>Parasitiformes</taxon>
        <taxon>Ixodida</taxon>
        <taxon>Ixodoidea</taxon>
        <taxon>Ixodidae</taxon>
        <taxon>Rhipicephalinae</taxon>
        <taxon>Dermacentor</taxon>
    </lineage>
</organism>
<accession>A0ACB8D3I3</accession>
<gene>
    <name evidence="1" type="ORF">HPB49_008468</name>
</gene>
<protein>
    <submittedName>
        <fullName evidence="1">Uncharacterized protein</fullName>
    </submittedName>
</protein>
<sequence length="380" mass="40867">MADEVGNCGRLTAPAALQPTDAFEPVTVELPVTSDEEVMDESTSGKRGRDSEDEEEVPKQSKGLGALPDSKRKLLTPPFGSAAGEGAPDAATAATGAVAPAATTPTAEKTASTAVPGRPATAFTRVTVSQATCDTVVVQVEASLLYASLTLFPRQNLASLSLTERCCNIVQLTSWKGISSQPQTLQRKSRIKRKQQRPSAPLQLAHPLLVPALCRTPQRLAQQAPHSRQTTNSRRLRPSGEQVAALCNKPFQLHELTKALDRSRRRSAPGVDGITFQMLRNLADAERARLLDCLNTVWTSVQLPESWLTAIVVPILKARKPATAPSSHRPVSLTSAACKLMEYMALARLVCISRMLDFFPEQQSGFQSRPGTADSIGDVV</sequence>
<name>A0ACB8D3I3_DERSI</name>
<comment type="caution">
    <text evidence="1">The sequence shown here is derived from an EMBL/GenBank/DDBJ whole genome shotgun (WGS) entry which is preliminary data.</text>
</comment>